<gene>
    <name evidence="3" type="ORF">BSAL_17175</name>
</gene>
<reference evidence="4" key="1">
    <citation type="submission" date="2015-09" db="EMBL/GenBank/DDBJ databases">
        <authorList>
            <consortium name="Pathogen Informatics"/>
        </authorList>
    </citation>
    <scope>NUCLEOTIDE SEQUENCE [LARGE SCALE GENOMIC DNA]</scope>
    <source>
        <strain evidence="4">Lake Konstanz</strain>
    </source>
</reference>
<evidence type="ECO:0000256" key="1">
    <source>
        <dbReference type="ARBA" id="ARBA00022741"/>
    </source>
</evidence>
<evidence type="ECO:0000313" key="3">
    <source>
        <dbReference type="EMBL" id="CUG88765.1"/>
    </source>
</evidence>
<evidence type="ECO:0000256" key="2">
    <source>
        <dbReference type="SAM" id="MobiDB-lite"/>
    </source>
</evidence>
<keyword evidence="4" id="KW-1185">Reference proteome</keyword>
<keyword evidence="1" id="KW-0547">Nucleotide-binding</keyword>
<name>A0A0S4JBJ9_BODSA</name>
<feature type="region of interest" description="Disordered" evidence="2">
    <location>
        <begin position="183"/>
        <end position="206"/>
    </location>
</feature>
<dbReference type="PRINTS" id="PR00449">
    <property type="entry name" value="RASTRNSFRMNG"/>
</dbReference>
<dbReference type="SMART" id="SM00175">
    <property type="entry name" value="RAB"/>
    <property type="match status" value="1"/>
</dbReference>
<dbReference type="Proteomes" id="UP000051952">
    <property type="component" value="Unassembled WGS sequence"/>
</dbReference>
<dbReference type="InterPro" id="IPR001806">
    <property type="entry name" value="Small_GTPase"/>
</dbReference>
<dbReference type="CDD" id="cd01860">
    <property type="entry name" value="Rab5_related"/>
    <property type="match status" value="1"/>
</dbReference>
<dbReference type="NCBIfam" id="TIGR00231">
    <property type="entry name" value="small_GTP"/>
    <property type="match status" value="1"/>
</dbReference>
<organism evidence="3 4">
    <name type="scientific">Bodo saltans</name>
    <name type="common">Flagellated protozoan</name>
    <dbReference type="NCBI Taxonomy" id="75058"/>
    <lineage>
        <taxon>Eukaryota</taxon>
        <taxon>Discoba</taxon>
        <taxon>Euglenozoa</taxon>
        <taxon>Kinetoplastea</taxon>
        <taxon>Metakinetoplastina</taxon>
        <taxon>Eubodonida</taxon>
        <taxon>Bodonidae</taxon>
        <taxon>Bodo</taxon>
    </lineage>
</organism>
<dbReference type="Gene3D" id="3.40.50.300">
    <property type="entry name" value="P-loop containing nucleotide triphosphate hydrolases"/>
    <property type="match status" value="1"/>
</dbReference>
<feature type="compositionally biased region" description="Low complexity" evidence="2">
    <location>
        <begin position="197"/>
        <end position="206"/>
    </location>
</feature>
<proteinExistence type="predicted"/>
<dbReference type="OrthoDB" id="63533at2759"/>
<accession>A0A0S4JBJ9</accession>
<dbReference type="SMART" id="SM00176">
    <property type="entry name" value="RAN"/>
    <property type="match status" value="1"/>
</dbReference>
<dbReference type="SMART" id="SM00173">
    <property type="entry name" value="RAS"/>
    <property type="match status" value="1"/>
</dbReference>
<dbReference type="InterPro" id="IPR027417">
    <property type="entry name" value="P-loop_NTPase"/>
</dbReference>
<dbReference type="AlphaFoldDB" id="A0A0S4JBJ9"/>
<dbReference type="SUPFAM" id="SSF52540">
    <property type="entry name" value="P-loop containing nucleoside triphosphate hydrolases"/>
    <property type="match status" value="1"/>
</dbReference>
<dbReference type="Pfam" id="PF00071">
    <property type="entry name" value="Ras"/>
    <property type="match status" value="1"/>
</dbReference>
<dbReference type="FunFam" id="3.40.50.300:FF:000823">
    <property type="entry name" value="Small GTPase RAB, putative"/>
    <property type="match status" value="1"/>
</dbReference>
<evidence type="ECO:0000313" key="4">
    <source>
        <dbReference type="Proteomes" id="UP000051952"/>
    </source>
</evidence>
<dbReference type="OMA" id="GASFFRY"/>
<dbReference type="PANTHER" id="PTHR47978">
    <property type="match status" value="1"/>
</dbReference>
<dbReference type="EMBL" id="CYKH01001671">
    <property type="protein sequence ID" value="CUG88765.1"/>
    <property type="molecule type" value="Genomic_DNA"/>
</dbReference>
<dbReference type="PROSITE" id="PS51419">
    <property type="entry name" value="RAB"/>
    <property type="match status" value="1"/>
</dbReference>
<dbReference type="GO" id="GO:0003924">
    <property type="term" value="F:GTPase activity"/>
    <property type="evidence" value="ECO:0007669"/>
    <property type="project" value="InterPro"/>
</dbReference>
<dbReference type="GO" id="GO:0005525">
    <property type="term" value="F:GTP binding"/>
    <property type="evidence" value="ECO:0007669"/>
    <property type="project" value="InterPro"/>
</dbReference>
<dbReference type="VEuPathDB" id="TriTrypDB:BSAL_17175"/>
<dbReference type="InterPro" id="IPR005225">
    <property type="entry name" value="Small_GTP-bd"/>
</dbReference>
<sequence length="206" mass="22670">MSQSGGAKKYKVVLLGESGVGKSSLVLRLVKDEWIESQHSTVGASFFRYACHLEEGTTVNYDIWDTAGQERYKSLASMYYRSAAAALVVYDITSADSFERAKYWVRELTTNSPETIITLVGNKCDLEHQRKVSFDDAKRYSQEMGLLHCESSAKEGTRVQTIFVEIARKLTATVNAATVRDGGVVGRDGQKKRDGSGKQSSGGCCK</sequence>
<dbReference type="PROSITE" id="PS51421">
    <property type="entry name" value="RAS"/>
    <property type="match status" value="1"/>
</dbReference>
<dbReference type="SMART" id="SM00174">
    <property type="entry name" value="RHO"/>
    <property type="match status" value="1"/>
</dbReference>
<protein>
    <submittedName>
        <fullName evidence="3">Rab GTP-binding protein, putative</fullName>
    </submittedName>
</protein>